<evidence type="ECO:0000256" key="1">
    <source>
        <dbReference type="SAM" id="Phobius"/>
    </source>
</evidence>
<dbReference type="EMBL" id="CP076135">
    <property type="protein sequence ID" value="QWG16115.1"/>
    <property type="molecule type" value="Genomic_DNA"/>
</dbReference>
<evidence type="ECO:0000313" key="3">
    <source>
        <dbReference type="Proteomes" id="UP000680805"/>
    </source>
</evidence>
<dbReference type="Proteomes" id="UP000680805">
    <property type="component" value="Chromosome"/>
</dbReference>
<dbReference type="RefSeq" id="WP_215611853.1">
    <property type="nucleotide sequence ID" value="NZ_CP076135.1"/>
</dbReference>
<evidence type="ECO:0000313" key="2">
    <source>
        <dbReference type="EMBL" id="QWG16115.1"/>
    </source>
</evidence>
<protein>
    <submittedName>
        <fullName evidence="2">Uncharacterized protein</fullName>
    </submittedName>
</protein>
<gene>
    <name evidence="2" type="ORF">KMZ68_13785</name>
</gene>
<feature type="transmembrane region" description="Helical" evidence="1">
    <location>
        <begin position="9"/>
        <end position="29"/>
    </location>
</feature>
<keyword evidence="1" id="KW-0812">Transmembrane</keyword>
<keyword evidence="1" id="KW-0472">Membrane</keyword>
<reference evidence="2" key="1">
    <citation type="submission" date="2021-06" db="EMBL/GenBank/DDBJ databases">
        <title>Bradyrhizobium sp. S2-11-2 Genome sequencing.</title>
        <authorList>
            <person name="Jin L."/>
        </authorList>
    </citation>
    <scope>NUCLEOTIDE SEQUENCE</scope>
    <source>
        <strain evidence="2">S2-11-2</strain>
    </source>
</reference>
<name>A0A975NJR6_9BRAD</name>
<feature type="transmembrane region" description="Helical" evidence="1">
    <location>
        <begin position="35"/>
        <end position="53"/>
    </location>
</feature>
<keyword evidence="1" id="KW-1133">Transmembrane helix</keyword>
<sequence length="63" mass="6796">MLARLADVLYWGGLLIAGVLAIGAGWVLLETGDRRPGFIVFVFAPAVIVWLIGRAARYLLAGR</sequence>
<organism evidence="2 3">
    <name type="scientific">Bradyrhizobium sediminis</name>
    <dbReference type="NCBI Taxonomy" id="2840469"/>
    <lineage>
        <taxon>Bacteria</taxon>
        <taxon>Pseudomonadati</taxon>
        <taxon>Pseudomonadota</taxon>
        <taxon>Alphaproteobacteria</taxon>
        <taxon>Hyphomicrobiales</taxon>
        <taxon>Nitrobacteraceae</taxon>
        <taxon>Bradyrhizobium</taxon>
    </lineage>
</organism>
<proteinExistence type="predicted"/>
<dbReference type="KEGG" id="bsei:KMZ68_13785"/>
<dbReference type="AlphaFoldDB" id="A0A975NJR6"/>
<accession>A0A975NJR6</accession>